<accession>A0A1T4KL82</accession>
<sequence length="1650" mass="177987">MMNKKWKSLVMGLALLVCGANAETTFGKTIFPLRFYSVKNPGDTALQLDAWNLLVKYKLFARGVNGDGIIFKGQNVFITDSVGYSGSATGNFKMGGNTRHFLGGPVLFGGVFSNGDGSDTLTGPVRFLKSFDVSSNGREQNAFYGNLCLDGGYNSNTEAGLKGKILSAAECQSTDLVPAVDTTLDVPTLDSNVQKTTVYHSPLNATNSQTSYIHVPPYSATDSNSFNYFVQSINFSNNGKLVVVMPPGGRLTKIFVKESIVGLGGSDHNNISVAEASSLDDWNASNSTWNTTNLVSVSNSEYQGNLLFYTPNDIHFGAGQKAIQGTFISGGTINFAQHTNFAGQLLAKVIYIDADFSAKDFRYVPFDPPVLDIDPTAMGSGVFLENGVAQNVRITLSDTPITAVVFNYCFVLSDVANSNASLLANKADFETAGMPICTVTNGVVSGDSGIVEFSSGKTEPRKQVLVTPKKDNLIEGNETFKLYVFNMSGAVLKGNKRAGYFSLTVKDADVNTAPQFDTSSYEFKEDEHSPKGDSVGVVHATDKQSSDVVHYYIASGDTSLFGLDAVTGKITLKKNVLDYESKKIEYTIYVYATDGSLNSDTIPVVIRVQDINEKPTAVDTSFTVLETAAKGFAFGVILASDPDTLNKAKFGNLTYKLLNETGAFAIESKSGKFTLNSALDYEAKNSYTVLVEVSDAGGLKDTAKVVVRVQDVNEKPTVRDTAFTVAETVEKGFAFGVIQASDPDISTSPFGTLSYTLLNETGTFAIESKSGKFTLNSALDYEAKNSYTVLVEVSDAGGLKDTAKVVVRVQDVNEKPTVRDTAFTVAENAEKGKTLGRVEASDPDILTPAFGTISYKVLTETSVFAVDPSTGTVTLKGSLDYEAKNSYTVLVEVSDAGGLKDTATVIVQVLNVNERPVIQNVTVYIDEECRGCAASTNVSAADPDGDPLHFSVQKDTSGLFQIDSVTGRISLKKDEILDYEKDSVYSISVVVSDPDGLKDTASVTIRVRNVLETVEITYAESGDSCWVKPDTIYTNNPKTYIKWTTPRGELDSTVVASEGKNVVKVSYQDGFAQVVIFLSTKIPEVSVSASNDKTGDPSGVTIVEQKDADDTASYIRSNTALVTVVVSDSSDGKVVQSESAFKVELDTATVTKSQIETAEKTVGKVTLVDESDLSPSVTVSHSVVGTNRIQVSYLDTTSKGTIVKVSYWTDADGKRLVDENGEEFYEVAYTYKDIDGKQVTLSYTVDALGTVKTDSDGNVLYSVSYTKTAMGADVHSSYEVLISYQVNSKGVHVTDSDGNMIYNVAYTFTNSYGNSATATTAIIVDTNPPKVKILSPENLLVTSNVSVAVKWVVNDIEQDTLQYQGLNEGKNLIVRTYRDKAGNETSDTVVVILKAGKLINVEMENTLVSSDPKRVDKFTAASNSEPGTSFALSVMNVKTGKEEETQAGSKGGVSPGSFKEPYEGLSGEHLGSTLHITAQAPAVDQTGTSSTLSSILENGYVSLDSGGGWNRKKIEVHDFIENHCSVDFQKAYDSLGAAASLYTTTIHLRIWFFTTLGDYVSDYSFKQNISTEHIDATGGIQLYFELKPDEEGYLKAQDGRKLGTGTYIYKSDVKIRSVLQCDLPDLKRGSIRRDDDNILTKWGYRRPDVK</sequence>
<feature type="domain" description="Cadherin" evidence="7">
    <location>
        <begin position="717"/>
        <end position="818"/>
    </location>
</feature>
<dbReference type="SMART" id="SM00112">
    <property type="entry name" value="CA"/>
    <property type="match status" value="5"/>
</dbReference>
<evidence type="ECO:0000313" key="8">
    <source>
        <dbReference type="EMBL" id="SJZ43156.1"/>
    </source>
</evidence>
<dbReference type="GO" id="GO:0045296">
    <property type="term" value="F:cadherin binding"/>
    <property type="evidence" value="ECO:0007669"/>
    <property type="project" value="TreeGrafter"/>
</dbReference>
<feature type="region of interest" description="Disordered" evidence="5">
    <location>
        <begin position="1441"/>
        <end position="1462"/>
    </location>
</feature>
<evidence type="ECO:0000256" key="1">
    <source>
        <dbReference type="ARBA" id="ARBA00004370"/>
    </source>
</evidence>
<dbReference type="STRING" id="28122.SAMN02745108_00537"/>
<keyword evidence="2" id="KW-0677">Repeat</keyword>
<evidence type="ECO:0000313" key="9">
    <source>
        <dbReference type="Proteomes" id="UP000190449"/>
    </source>
</evidence>
<dbReference type="InterPro" id="IPR039808">
    <property type="entry name" value="Cadherin"/>
</dbReference>
<proteinExistence type="predicted"/>
<evidence type="ECO:0000256" key="4">
    <source>
        <dbReference type="ARBA" id="ARBA00023136"/>
    </source>
</evidence>
<dbReference type="PRINTS" id="PR00205">
    <property type="entry name" value="CADHERIN"/>
</dbReference>
<dbReference type="InterPro" id="IPR015919">
    <property type="entry name" value="Cadherin-like_sf"/>
</dbReference>
<dbReference type="EMBL" id="FUWU01000006">
    <property type="protein sequence ID" value="SJZ43156.1"/>
    <property type="molecule type" value="Genomic_DNA"/>
</dbReference>
<keyword evidence="3" id="KW-0106">Calcium</keyword>
<evidence type="ECO:0000256" key="2">
    <source>
        <dbReference type="ARBA" id="ARBA00022737"/>
    </source>
</evidence>
<name>A0A1T4KL82_9BACT</name>
<dbReference type="GO" id="GO:0007156">
    <property type="term" value="P:homophilic cell adhesion via plasma membrane adhesion molecules"/>
    <property type="evidence" value="ECO:0007669"/>
    <property type="project" value="InterPro"/>
</dbReference>
<dbReference type="CDD" id="cd11304">
    <property type="entry name" value="Cadherin_repeat"/>
    <property type="match status" value="5"/>
</dbReference>
<evidence type="ECO:0000256" key="3">
    <source>
        <dbReference type="ARBA" id="ARBA00022837"/>
    </source>
</evidence>
<dbReference type="InterPro" id="IPR002126">
    <property type="entry name" value="Cadherin-like_dom"/>
</dbReference>
<dbReference type="GO" id="GO:0005509">
    <property type="term" value="F:calcium ion binding"/>
    <property type="evidence" value="ECO:0007669"/>
    <property type="project" value="InterPro"/>
</dbReference>
<comment type="subcellular location">
    <subcellularLocation>
        <location evidence="1">Membrane</location>
    </subcellularLocation>
</comment>
<dbReference type="PANTHER" id="PTHR24027">
    <property type="entry name" value="CADHERIN-23"/>
    <property type="match status" value="1"/>
</dbReference>
<reference evidence="8 9" key="1">
    <citation type="submission" date="2017-02" db="EMBL/GenBank/DDBJ databases">
        <authorList>
            <person name="Peterson S.W."/>
        </authorList>
    </citation>
    <scope>NUCLEOTIDE SEQUENCE [LARGE SCALE GENOMIC DNA]</scope>
    <source>
        <strain evidence="8 9">ATCC 43854</strain>
    </source>
</reference>
<dbReference type="GO" id="GO:0008013">
    <property type="term" value="F:beta-catenin binding"/>
    <property type="evidence" value="ECO:0007669"/>
    <property type="project" value="TreeGrafter"/>
</dbReference>
<gene>
    <name evidence="8" type="ORF">SAMN02745108_00537</name>
</gene>
<dbReference type="PROSITE" id="PS50268">
    <property type="entry name" value="CADHERIN_2"/>
    <property type="match status" value="5"/>
</dbReference>
<dbReference type="PANTHER" id="PTHR24027:SF438">
    <property type="entry name" value="CADHERIN 23"/>
    <property type="match status" value="1"/>
</dbReference>
<dbReference type="GO" id="GO:0016342">
    <property type="term" value="C:catenin complex"/>
    <property type="evidence" value="ECO:0007669"/>
    <property type="project" value="TreeGrafter"/>
</dbReference>
<dbReference type="Gene3D" id="2.60.40.60">
    <property type="entry name" value="Cadherins"/>
    <property type="match status" value="5"/>
</dbReference>
<keyword evidence="4" id="KW-0472">Membrane</keyword>
<dbReference type="RefSeq" id="WP_078775680.1">
    <property type="nucleotide sequence ID" value="NZ_FUWU01000006.1"/>
</dbReference>
<dbReference type="Proteomes" id="UP000190449">
    <property type="component" value="Unassembled WGS sequence"/>
</dbReference>
<dbReference type="GO" id="GO:0016477">
    <property type="term" value="P:cell migration"/>
    <property type="evidence" value="ECO:0007669"/>
    <property type="project" value="TreeGrafter"/>
</dbReference>
<evidence type="ECO:0000259" key="7">
    <source>
        <dbReference type="PROSITE" id="PS50268"/>
    </source>
</evidence>
<feature type="signal peptide" evidence="6">
    <location>
        <begin position="1"/>
        <end position="22"/>
    </location>
</feature>
<dbReference type="Pfam" id="PF00028">
    <property type="entry name" value="Cadherin"/>
    <property type="match status" value="5"/>
</dbReference>
<organism evidence="8 9">
    <name type="scientific">Fibrobacter intestinalis</name>
    <dbReference type="NCBI Taxonomy" id="28122"/>
    <lineage>
        <taxon>Bacteria</taxon>
        <taxon>Pseudomonadati</taxon>
        <taxon>Fibrobacterota</taxon>
        <taxon>Fibrobacteria</taxon>
        <taxon>Fibrobacterales</taxon>
        <taxon>Fibrobacteraceae</taxon>
        <taxon>Fibrobacter</taxon>
    </lineage>
</organism>
<feature type="chain" id="PRO_5012007007" evidence="6">
    <location>
        <begin position="23"/>
        <end position="1650"/>
    </location>
</feature>
<dbReference type="SUPFAM" id="SSF49313">
    <property type="entry name" value="Cadherin-like"/>
    <property type="match status" value="5"/>
</dbReference>
<protein>
    <submittedName>
        <fullName evidence="8">Cadherin domain-containing protein</fullName>
    </submittedName>
</protein>
<feature type="domain" description="Cadherin" evidence="7">
    <location>
        <begin position="616"/>
        <end position="718"/>
    </location>
</feature>
<feature type="domain" description="Cadherin" evidence="7">
    <location>
        <begin position="938"/>
        <end position="1031"/>
    </location>
</feature>
<evidence type="ECO:0000256" key="5">
    <source>
        <dbReference type="SAM" id="MobiDB-lite"/>
    </source>
</evidence>
<feature type="domain" description="Cadherin" evidence="7">
    <location>
        <begin position="517"/>
        <end position="617"/>
    </location>
</feature>
<keyword evidence="6" id="KW-0732">Signal</keyword>
<feature type="domain" description="Cadherin" evidence="7">
    <location>
        <begin position="817"/>
        <end position="918"/>
    </location>
</feature>
<evidence type="ECO:0000256" key="6">
    <source>
        <dbReference type="SAM" id="SignalP"/>
    </source>
</evidence>